<name>A0A856MFN0_9CYAN</name>
<keyword evidence="2" id="KW-1185">Reference proteome</keyword>
<evidence type="ECO:0000313" key="1">
    <source>
        <dbReference type="EMBL" id="QDL09094.1"/>
    </source>
</evidence>
<dbReference type="Proteomes" id="UP000503129">
    <property type="component" value="Chromosome"/>
</dbReference>
<sequence>MDEELQSLINEVCQYPEQTPERQKALHQLLIAVQKLPGILRSNHQDYLLALNKTWEWVCRNICTFEPRSPSLQESLISWINGYLRFRIKDILSPDNHYVISLDQPWSNNDGPQVTLSELLPDSESKDLDLLERKIAQLQEKKLQRIGQKVRQQMVEDKQRKLRACHPRKYPECHCQLLAQRLVLQEPPDRIADIAREFNINNQGLYAHWKRKCLPLLQNIARNSGYEQ</sequence>
<evidence type="ECO:0008006" key="3">
    <source>
        <dbReference type="Google" id="ProtNLM"/>
    </source>
</evidence>
<dbReference type="EMBL" id="CP030118">
    <property type="protein sequence ID" value="QDL09094.1"/>
    <property type="molecule type" value="Genomic_DNA"/>
</dbReference>
<dbReference type="RefSeq" id="WP_169262865.1">
    <property type="nucleotide sequence ID" value="NZ_CAWOXK010000001.1"/>
</dbReference>
<organism evidence="1 2">
    <name type="scientific">Brasilonema sennae CENA114</name>
    <dbReference type="NCBI Taxonomy" id="415709"/>
    <lineage>
        <taxon>Bacteria</taxon>
        <taxon>Bacillati</taxon>
        <taxon>Cyanobacteriota</taxon>
        <taxon>Cyanophyceae</taxon>
        <taxon>Nostocales</taxon>
        <taxon>Scytonemataceae</taxon>
        <taxon>Brasilonema</taxon>
        <taxon>Bromeliae group (in: Brasilonema)</taxon>
    </lineage>
</organism>
<protein>
    <recommendedName>
        <fullName evidence="3">Sigma-70 family RNA polymerase sigma factor</fullName>
    </recommendedName>
</protein>
<dbReference type="KEGG" id="bsen:DP114_15355"/>
<reference evidence="1 2" key="1">
    <citation type="submission" date="2018-06" db="EMBL/GenBank/DDBJ databases">
        <title>Comparative genomics of Brasilonema spp. strains.</title>
        <authorList>
            <person name="Alvarenga D.O."/>
            <person name="Fiore M.F."/>
            <person name="Varani A.M."/>
        </authorList>
    </citation>
    <scope>NUCLEOTIDE SEQUENCE [LARGE SCALE GENOMIC DNA]</scope>
    <source>
        <strain evidence="1 2">CENA114</strain>
    </source>
</reference>
<evidence type="ECO:0000313" key="2">
    <source>
        <dbReference type="Proteomes" id="UP000503129"/>
    </source>
</evidence>
<gene>
    <name evidence="1" type="ORF">DP114_15355</name>
</gene>
<accession>A0A856MFN0</accession>
<proteinExistence type="predicted"/>
<dbReference type="AlphaFoldDB" id="A0A856MFN0"/>